<name>A0ABT0HML5_9BACT</name>
<comment type="caution">
    <text evidence="1">The sequence shown here is derived from an EMBL/GenBank/DDBJ whole genome shotgun (WGS) entry which is preliminary data.</text>
</comment>
<dbReference type="RefSeq" id="WP_248477694.1">
    <property type="nucleotide sequence ID" value="NZ_JALPRF010000002.1"/>
</dbReference>
<dbReference type="Pfam" id="PF12099">
    <property type="entry name" value="DUF3575"/>
    <property type="match status" value="1"/>
</dbReference>
<proteinExistence type="predicted"/>
<sequence>MRITFTLLLVMFSYLAIGQVIVKTNLLYPTLVKGASIALEVAASKNSSINLYGAFGSNGNLVLADTYTFQNLIAEKRFYKASHTAPLQGFYWAAYAKYMHRQIYREGIQGSLFTTRGRDSDGHSLGAGTAVGLQVANRLIKRTFIDAFVGAGYLVYLSQTDTKNPDQTRFGHVDLRTGLSVGYRF</sequence>
<keyword evidence="2" id="KW-1185">Reference proteome</keyword>
<dbReference type="InterPro" id="IPR021958">
    <property type="entry name" value="DUF3575"/>
</dbReference>
<dbReference type="EMBL" id="JALPRF010000002">
    <property type="protein sequence ID" value="MCK8493117.1"/>
    <property type="molecule type" value="Genomic_DNA"/>
</dbReference>
<organism evidence="1 2">
    <name type="scientific">Spirosoma liriopis</name>
    <dbReference type="NCBI Taxonomy" id="2937440"/>
    <lineage>
        <taxon>Bacteria</taxon>
        <taxon>Pseudomonadati</taxon>
        <taxon>Bacteroidota</taxon>
        <taxon>Cytophagia</taxon>
        <taxon>Cytophagales</taxon>
        <taxon>Cytophagaceae</taxon>
        <taxon>Spirosoma</taxon>
    </lineage>
</organism>
<evidence type="ECO:0000313" key="2">
    <source>
        <dbReference type="Proteomes" id="UP001202180"/>
    </source>
</evidence>
<accession>A0ABT0HML5</accession>
<reference evidence="1 2" key="1">
    <citation type="submission" date="2022-04" db="EMBL/GenBank/DDBJ databases">
        <title>Spirosoma sp. strain RP8 genome sequencing and assembly.</title>
        <authorList>
            <person name="Jung Y."/>
        </authorList>
    </citation>
    <scope>NUCLEOTIDE SEQUENCE [LARGE SCALE GENOMIC DNA]</scope>
    <source>
        <strain evidence="1 2">RP8</strain>
    </source>
</reference>
<gene>
    <name evidence="1" type="ORF">M0L20_14705</name>
</gene>
<evidence type="ECO:0000313" key="1">
    <source>
        <dbReference type="EMBL" id="MCK8493117.1"/>
    </source>
</evidence>
<dbReference type="Proteomes" id="UP001202180">
    <property type="component" value="Unassembled WGS sequence"/>
</dbReference>
<protein>
    <submittedName>
        <fullName evidence="1">DUF3575 domain-containing protein</fullName>
    </submittedName>
</protein>